<proteinExistence type="predicted"/>
<evidence type="ECO:0000259" key="2">
    <source>
        <dbReference type="Pfam" id="PF00892"/>
    </source>
</evidence>
<feature type="transmembrane region" description="Helical" evidence="1">
    <location>
        <begin position="16"/>
        <end position="36"/>
    </location>
</feature>
<evidence type="ECO:0000313" key="3">
    <source>
        <dbReference type="EMBL" id="ADE39017.1"/>
    </source>
</evidence>
<feature type="transmembrane region" description="Helical" evidence="1">
    <location>
        <begin position="274"/>
        <end position="292"/>
    </location>
</feature>
<keyword evidence="4" id="KW-1185">Reference proteome</keyword>
<keyword evidence="1 3" id="KW-0812">Transmembrane</keyword>
<dbReference type="KEGG" id="apb:SAR116_0774"/>
<keyword evidence="1" id="KW-0472">Membrane</keyword>
<feature type="transmembrane region" description="Helical" evidence="1">
    <location>
        <begin position="130"/>
        <end position="147"/>
    </location>
</feature>
<organism evidence="3 4">
    <name type="scientific">Puniceispirillum marinum (strain IMCC1322)</name>
    <dbReference type="NCBI Taxonomy" id="488538"/>
    <lineage>
        <taxon>Bacteria</taxon>
        <taxon>Pseudomonadati</taxon>
        <taxon>Pseudomonadota</taxon>
        <taxon>Alphaproteobacteria</taxon>
        <taxon>Candidatus Puniceispirillales</taxon>
        <taxon>Candidatus Puniceispirillaceae</taxon>
        <taxon>Candidatus Puniceispirillum</taxon>
    </lineage>
</organism>
<feature type="transmembrane region" description="Helical" evidence="1">
    <location>
        <begin position="213"/>
        <end position="236"/>
    </location>
</feature>
<feature type="transmembrane region" description="Helical" evidence="1">
    <location>
        <begin position="188"/>
        <end position="207"/>
    </location>
</feature>
<feature type="domain" description="EamA" evidence="2">
    <location>
        <begin position="15"/>
        <end position="145"/>
    </location>
</feature>
<feature type="transmembrane region" description="Helical" evidence="1">
    <location>
        <begin position="74"/>
        <end position="93"/>
    </location>
</feature>
<dbReference type="SUPFAM" id="SSF103481">
    <property type="entry name" value="Multidrug resistance efflux transporter EmrE"/>
    <property type="match status" value="2"/>
</dbReference>
<name>D5BRX0_PUNMI</name>
<reference evidence="3 4" key="1">
    <citation type="journal article" date="2010" name="J. Bacteriol.">
        <title>Complete genome sequence of "Candidatus Puniceispirillum marinum" IMCC1322, a representative of the SAR116 clade in the Alphaproteobacteria.</title>
        <authorList>
            <person name="Oh H.M."/>
            <person name="Kwon K.K."/>
            <person name="Kang I."/>
            <person name="Kang S.G."/>
            <person name="Lee J.H."/>
            <person name="Kim S.J."/>
            <person name="Cho J.C."/>
        </authorList>
    </citation>
    <scope>NUCLEOTIDE SEQUENCE [LARGE SCALE GENOMIC DNA]</scope>
    <source>
        <strain evidence="3 4">IMCC1322</strain>
    </source>
</reference>
<dbReference type="EMBL" id="CP001751">
    <property type="protein sequence ID" value="ADE39017.1"/>
    <property type="molecule type" value="Genomic_DNA"/>
</dbReference>
<dbReference type="PANTHER" id="PTHR22911">
    <property type="entry name" value="ACYL-MALONYL CONDENSING ENZYME-RELATED"/>
    <property type="match status" value="1"/>
</dbReference>
<keyword evidence="1" id="KW-1133">Transmembrane helix</keyword>
<dbReference type="Proteomes" id="UP000007460">
    <property type="component" value="Chromosome"/>
</dbReference>
<dbReference type="eggNOG" id="COG0697">
    <property type="taxonomic scope" value="Bacteria"/>
</dbReference>
<gene>
    <name evidence="3" type="ordered locus">SAR116_0774</name>
</gene>
<accession>D5BRX0</accession>
<dbReference type="AlphaFoldDB" id="D5BRX0"/>
<dbReference type="InterPro" id="IPR037185">
    <property type="entry name" value="EmrE-like"/>
</dbReference>
<dbReference type="RefSeq" id="WP_013045646.1">
    <property type="nucleotide sequence ID" value="NC_014010.1"/>
</dbReference>
<feature type="domain" description="EamA" evidence="2">
    <location>
        <begin position="157"/>
        <end position="285"/>
    </location>
</feature>
<dbReference type="GO" id="GO:0016020">
    <property type="term" value="C:membrane"/>
    <property type="evidence" value="ECO:0007669"/>
    <property type="project" value="InterPro"/>
</dbReference>
<evidence type="ECO:0000256" key="1">
    <source>
        <dbReference type="SAM" id="Phobius"/>
    </source>
</evidence>
<feature type="transmembrane region" description="Helical" evidence="1">
    <location>
        <begin position="248"/>
        <end position="268"/>
    </location>
</feature>
<dbReference type="HOGENOM" id="CLU_055252_0_0_5"/>
<evidence type="ECO:0000313" key="4">
    <source>
        <dbReference type="Proteomes" id="UP000007460"/>
    </source>
</evidence>
<protein>
    <submittedName>
        <fullName evidence="3">Putative transmembrane protein</fullName>
    </submittedName>
</protein>
<dbReference type="OrthoDB" id="7340103at2"/>
<feature type="transmembrane region" description="Helical" evidence="1">
    <location>
        <begin position="105"/>
        <end position="123"/>
    </location>
</feature>
<sequence>MNISQLTLQSTNKRTGLLLVCVAASVWGLIWVPMRYVESQGISALWVVVIFQTLPFMALFPFCRKSLLSNRQDWGVYLAAGGAMGIGFALYSLGLVVASVTKTTVLFYLTPIWSTLLGSIYLAEKLNRERWIAISMGLIGCILIMKMNVFDIQFSKSDFLGFLSGLSWSVGSIIIGKYPNTNVMNITLFQYAVGGLIAAIAAVFLGIPMPDMGMLVSALPVAFVASVCIFLPSVLIIFRVNQYVSPGLVGIVMLSEVIVAALSSAIFLGEHLDYWQWVGFVAIIMTGAYIGIMSSNMTTD</sequence>
<dbReference type="InterPro" id="IPR000620">
    <property type="entry name" value="EamA_dom"/>
</dbReference>
<feature type="transmembrane region" description="Helical" evidence="1">
    <location>
        <begin position="42"/>
        <end position="62"/>
    </location>
</feature>
<dbReference type="Pfam" id="PF00892">
    <property type="entry name" value="EamA"/>
    <property type="match status" value="2"/>
</dbReference>
<feature type="transmembrane region" description="Helical" evidence="1">
    <location>
        <begin position="159"/>
        <end position="176"/>
    </location>
</feature>
<dbReference type="STRING" id="488538.SAR116_0774"/>